<evidence type="ECO:0000256" key="4">
    <source>
        <dbReference type="ARBA" id="ARBA00022786"/>
    </source>
</evidence>
<feature type="domain" description="Anaphase-promoting complex subunit 4 long" evidence="7">
    <location>
        <begin position="254"/>
        <end position="445"/>
    </location>
</feature>
<organism evidence="8 9">
    <name type="scientific">Mucor plumbeus</name>
    <dbReference type="NCBI Taxonomy" id="97098"/>
    <lineage>
        <taxon>Eukaryota</taxon>
        <taxon>Fungi</taxon>
        <taxon>Fungi incertae sedis</taxon>
        <taxon>Mucoromycota</taxon>
        <taxon>Mucoromycotina</taxon>
        <taxon>Mucoromycetes</taxon>
        <taxon>Mucorales</taxon>
        <taxon>Mucorineae</taxon>
        <taxon>Mucoraceae</taxon>
        <taxon>Mucor</taxon>
    </lineage>
</organism>
<dbReference type="InterPro" id="IPR024789">
    <property type="entry name" value="APC4"/>
</dbReference>
<dbReference type="PANTHER" id="PTHR13260:SF0">
    <property type="entry name" value="ANAPHASE-PROMOTING COMPLEX SUBUNIT 4"/>
    <property type="match status" value="1"/>
</dbReference>
<comment type="caution">
    <text evidence="8">The sequence shown here is derived from an EMBL/GenBank/DDBJ whole genome shotgun (WGS) entry which is preliminary data.</text>
</comment>
<evidence type="ECO:0000259" key="7">
    <source>
        <dbReference type="Pfam" id="PF12896"/>
    </source>
</evidence>
<evidence type="ECO:0000256" key="1">
    <source>
        <dbReference type="ARBA" id="ARBA00016067"/>
    </source>
</evidence>
<dbReference type="SUPFAM" id="SSF50978">
    <property type="entry name" value="WD40 repeat-like"/>
    <property type="match status" value="1"/>
</dbReference>
<keyword evidence="9" id="KW-1185">Reference proteome</keyword>
<dbReference type="InterPro" id="IPR036322">
    <property type="entry name" value="WD40_repeat_dom_sf"/>
</dbReference>
<dbReference type="OrthoDB" id="2110451at2759"/>
<reference evidence="8" key="1">
    <citation type="submission" date="2020-12" db="EMBL/GenBank/DDBJ databases">
        <title>Metabolic potential, ecology and presence of endohyphal bacteria is reflected in genomic diversity of Mucoromycotina.</title>
        <authorList>
            <person name="Muszewska A."/>
            <person name="Okrasinska A."/>
            <person name="Steczkiewicz K."/>
            <person name="Drgas O."/>
            <person name="Orlowska M."/>
            <person name="Perlinska-Lenart U."/>
            <person name="Aleksandrzak-Piekarczyk T."/>
            <person name="Szatraj K."/>
            <person name="Zielenkiewicz U."/>
            <person name="Pilsyk S."/>
            <person name="Malc E."/>
            <person name="Mieczkowski P."/>
            <person name="Kruszewska J.S."/>
            <person name="Biernat P."/>
            <person name="Pawlowska J."/>
        </authorList>
    </citation>
    <scope>NUCLEOTIDE SEQUENCE</scope>
    <source>
        <strain evidence="8">CBS 226.32</strain>
    </source>
</reference>
<dbReference type="Pfam" id="PF12896">
    <property type="entry name" value="ANAPC4"/>
    <property type="match status" value="1"/>
</dbReference>
<protein>
    <recommendedName>
        <fullName evidence="1">Anaphase-promoting complex subunit 4</fullName>
    </recommendedName>
</protein>
<sequence>MLTEKHSFPLSEEKLLADDVKLISWCPTTDLVLLVSPSNILSLYRSGIKIVRIWSIQHQASTNINVVTWKPNGKEFVLGCDNGIVYKVDITYHSPVISPCWKPSSSSSLLSTEESQPAAPILSLVWINYEFEKKQIDIDGFDSDAFNLESVLPTLSEDPPEEPLSRLIIGKQKKIQLPTKPLKHNEIQTLLFAGDGYGHVQIILNGIYPIGSFALEAKTKINLDAIEISVAHNASLLQIITKSKSNSPEFVSYTLDTQILDDRKEEIHSVSEIQTQLNYLLQYTKSILDVVKRHHDAYSGFTKSIARQASAYITNHNVDTSAMPEVELFATLATGNVTESLQEFFADHLTSQRIKQWESNVKHGYHNSLVIICEHILPACERIQLQLCKLLGYSLWTQRFGDFLKTEAVEECIEKTRKLVSVAFEYSKSLGSLNKNFDAFSKWITTDKNLIYLLSDLSDCCTEMLKRPSETVSTKIQVVSISKVRLNGVSIQAQPRNRITSFTAMENDVQTIYYAVLQNKPETQLMLLKKKFDDSALKYAIYTMNGSITDLEFFDEKELGALIQIDEETTVLQAIPLHDINFQTLTTNKLTISELPNVRSQHLQRMINVKFGCNGLPRRRVLCVVASNGLLKVYFMDESEDSEEEEEEEEKE</sequence>
<evidence type="ECO:0000313" key="9">
    <source>
        <dbReference type="Proteomes" id="UP000650833"/>
    </source>
</evidence>
<evidence type="ECO:0000256" key="3">
    <source>
        <dbReference type="ARBA" id="ARBA00022776"/>
    </source>
</evidence>
<evidence type="ECO:0000259" key="6">
    <source>
        <dbReference type="Pfam" id="PF12894"/>
    </source>
</evidence>
<dbReference type="GO" id="GO:0070979">
    <property type="term" value="P:protein K11-linked ubiquitination"/>
    <property type="evidence" value="ECO:0007669"/>
    <property type="project" value="TreeGrafter"/>
</dbReference>
<accession>A0A8H7QIY7</accession>
<dbReference type="GO" id="GO:0051301">
    <property type="term" value="P:cell division"/>
    <property type="evidence" value="ECO:0007669"/>
    <property type="project" value="UniProtKB-KW"/>
</dbReference>
<keyword evidence="4" id="KW-0833">Ubl conjugation pathway</keyword>
<dbReference type="GO" id="GO:0005680">
    <property type="term" value="C:anaphase-promoting complex"/>
    <property type="evidence" value="ECO:0007669"/>
    <property type="project" value="InterPro"/>
</dbReference>
<dbReference type="InterPro" id="IPR024790">
    <property type="entry name" value="APC4_long_dom"/>
</dbReference>
<dbReference type="Pfam" id="PF12894">
    <property type="entry name" value="ANAPC4_WD40"/>
    <property type="match status" value="1"/>
</dbReference>
<name>A0A8H7QIY7_9FUNG</name>
<dbReference type="GO" id="GO:0031145">
    <property type="term" value="P:anaphase-promoting complex-dependent catabolic process"/>
    <property type="evidence" value="ECO:0007669"/>
    <property type="project" value="InterPro"/>
</dbReference>
<keyword evidence="2" id="KW-0132">Cell division</keyword>
<proteinExistence type="predicted"/>
<evidence type="ECO:0000256" key="5">
    <source>
        <dbReference type="ARBA" id="ARBA00023306"/>
    </source>
</evidence>
<dbReference type="GO" id="GO:0034399">
    <property type="term" value="C:nuclear periphery"/>
    <property type="evidence" value="ECO:0007669"/>
    <property type="project" value="TreeGrafter"/>
</dbReference>
<dbReference type="Proteomes" id="UP000650833">
    <property type="component" value="Unassembled WGS sequence"/>
</dbReference>
<evidence type="ECO:0000256" key="2">
    <source>
        <dbReference type="ARBA" id="ARBA00022618"/>
    </source>
</evidence>
<keyword evidence="3" id="KW-0498">Mitosis</keyword>
<dbReference type="AlphaFoldDB" id="A0A8H7QIY7"/>
<evidence type="ECO:0000313" key="8">
    <source>
        <dbReference type="EMBL" id="KAG2192376.1"/>
    </source>
</evidence>
<dbReference type="PANTHER" id="PTHR13260">
    <property type="entry name" value="ANAPHASE PROMOTING COMPLEX SUBUNIT 4 APC4"/>
    <property type="match status" value="1"/>
</dbReference>
<gene>
    <name evidence="8" type="ORF">INT46_009271</name>
</gene>
<dbReference type="InterPro" id="IPR024977">
    <property type="entry name" value="Apc4-like_WD40_dom"/>
</dbReference>
<feature type="domain" description="Anaphase-promoting complex subunit 4-like WD40" evidence="6">
    <location>
        <begin position="24"/>
        <end position="91"/>
    </location>
</feature>
<keyword evidence="5" id="KW-0131">Cell cycle</keyword>
<dbReference type="EMBL" id="JAEPRC010000734">
    <property type="protein sequence ID" value="KAG2192376.1"/>
    <property type="molecule type" value="Genomic_DNA"/>
</dbReference>